<comment type="caution">
    <text evidence="3">The sequence shown here is derived from an EMBL/GenBank/DDBJ whole genome shotgun (WGS) entry which is preliminary data.</text>
</comment>
<feature type="non-terminal residue" evidence="3">
    <location>
        <position position="1"/>
    </location>
</feature>
<feature type="domain" description="EGF-like" evidence="1 2">
    <location>
        <begin position="20"/>
        <end position="31"/>
    </location>
</feature>
<evidence type="ECO:0000313" key="3">
    <source>
        <dbReference type="EMBL" id="VDH90341.1"/>
    </source>
</evidence>
<name>A0A8B6BIG6_MYTGA</name>
<dbReference type="Proteomes" id="UP000596742">
    <property type="component" value="Unassembled WGS sequence"/>
</dbReference>
<keyword evidence="4" id="KW-1185">Reference proteome</keyword>
<gene>
    <name evidence="3" type="ORF">MGAL_10B092188B</name>
</gene>
<dbReference type="CDD" id="cd00054">
    <property type="entry name" value="EGF_CA"/>
    <property type="match status" value="1"/>
</dbReference>
<dbReference type="AlphaFoldDB" id="A0A8B6BIG6"/>
<evidence type="ECO:0000259" key="2">
    <source>
        <dbReference type="PROSITE" id="PS01186"/>
    </source>
</evidence>
<proteinExistence type="predicted"/>
<reference evidence="3" key="1">
    <citation type="submission" date="2018-11" db="EMBL/GenBank/DDBJ databases">
        <authorList>
            <person name="Alioto T."/>
            <person name="Alioto T."/>
        </authorList>
    </citation>
    <scope>NUCLEOTIDE SEQUENCE</scope>
</reference>
<sequence>ADCSYKKPCYPGRCYGGSGCSCTPGFTGRTCLELRRQQFKPLIERINSTFTYHSFTQKRDVYNYMADATNRTAGDIVWTNQNKFNQLEFDLEAYVDTSTVFPNNPPLPSYVMETKLGIVAASVKIIHEKLRKGGRYIAKEQTLSCPGVSNGQPISDTRFKCYKKESYMIQFDSGDRYKLKYSITTGGYRKLRNTYTWSYIRTETYSGISEENSMEFWFDYDEPNHCTEDSSCSLNESPLQLQEDITKSPISPKWSGWVDKLSDIGKYVIEVWKMEYNIDYSGLREPDITTNVNPVPDYITVVLPENPIKFPTYEPKDPGVYSVIIEVNDRANNSKYARRFVIYDNTSEITISEIHRLYATSASNDSQFSWMTKFSQQVDVSWNNHFLNDVHEKGHFLAKILDYTPRLSDNISRVDYKKILEKFDDTEGVRNKTAIKNINSIVRFETRHGKVSTEIPQIGWVPVFPLRENFTFNLNGIDIEDGDSHQFWVRAFDIMGNTRVDSIVVHFDSSEPFVYEPMIDLNIKDGNYPFSSSVVVSAKDQHSGIKKVSFKFIVNETEEVRSEHTFDIQTQ</sequence>
<organism evidence="3 4">
    <name type="scientific">Mytilus galloprovincialis</name>
    <name type="common">Mediterranean mussel</name>
    <dbReference type="NCBI Taxonomy" id="29158"/>
    <lineage>
        <taxon>Eukaryota</taxon>
        <taxon>Metazoa</taxon>
        <taxon>Spiralia</taxon>
        <taxon>Lophotrochozoa</taxon>
        <taxon>Mollusca</taxon>
        <taxon>Bivalvia</taxon>
        <taxon>Autobranchia</taxon>
        <taxon>Pteriomorphia</taxon>
        <taxon>Mytilida</taxon>
        <taxon>Mytiloidea</taxon>
        <taxon>Mytilidae</taxon>
        <taxon>Mytilinae</taxon>
        <taxon>Mytilus</taxon>
    </lineage>
</organism>
<evidence type="ECO:0000259" key="1">
    <source>
        <dbReference type="PROSITE" id="PS00022"/>
    </source>
</evidence>
<evidence type="ECO:0000313" key="4">
    <source>
        <dbReference type="Proteomes" id="UP000596742"/>
    </source>
</evidence>
<dbReference type="PROSITE" id="PS00022">
    <property type="entry name" value="EGF_1"/>
    <property type="match status" value="1"/>
</dbReference>
<feature type="non-terminal residue" evidence="3">
    <location>
        <position position="571"/>
    </location>
</feature>
<dbReference type="EMBL" id="UYJE01000129">
    <property type="protein sequence ID" value="VDH90341.1"/>
    <property type="molecule type" value="Genomic_DNA"/>
</dbReference>
<dbReference type="InterPro" id="IPR000742">
    <property type="entry name" value="EGF"/>
</dbReference>
<protein>
    <recommendedName>
        <fullName evidence="1 2">EGF-like domain-containing protein</fullName>
    </recommendedName>
</protein>
<dbReference type="OrthoDB" id="6054340at2759"/>
<dbReference type="PROSITE" id="PS01186">
    <property type="entry name" value="EGF_2"/>
    <property type="match status" value="1"/>
</dbReference>
<accession>A0A8B6BIG6</accession>